<evidence type="ECO:0000313" key="2">
    <source>
        <dbReference type="EMBL" id="KAF2663820.1"/>
    </source>
</evidence>
<dbReference type="AlphaFoldDB" id="A0A6A6TVQ5"/>
<accession>A0A6A6TVQ5</accession>
<feature type="compositionally biased region" description="Basic and acidic residues" evidence="1">
    <location>
        <begin position="275"/>
        <end position="288"/>
    </location>
</feature>
<dbReference type="PANTHER" id="PTHR42087">
    <property type="entry name" value="ILP IS AN APOPTOSIS INHIBITOR"/>
    <property type="match status" value="1"/>
</dbReference>
<organism evidence="2 3">
    <name type="scientific">Microthyrium microscopicum</name>
    <dbReference type="NCBI Taxonomy" id="703497"/>
    <lineage>
        <taxon>Eukaryota</taxon>
        <taxon>Fungi</taxon>
        <taxon>Dikarya</taxon>
        <taxon>Ascomycota</taxon>
        <taxon>Pezizomycotina</taxon>
        <taxon>Dothideomycetes</taxon>
        <taxon>Dothideomycetes incertae sedis</taxon>
        <taxon>Microthyriales</taxon>
        <taxon>Microthyriaceae</taxon>
        <taxon>Microthyrium</taxon>
    </lineage>
</organism>
<sequence length="288" mass="31743">MTSNNNHHPSAPPQQFHPPNGSSSTLNNNILNGITDSPSLLAPTSDGSPFELLAWYPAYQSCQRYFINHAQHGGMVQAVAAFTNIRLPFQWAPSPITQLPTASSSGHSTPSSSAFFPSHHHPHMYANNHHSSRSPTTPAPAPSLPFLSLIPYIRRLVVTGFDDDGIMHGFFGNDWKKGVGPLHEIERRNYMFAAKSVGWAKVKYQYDGGSSGALDESVPFMKPLQRVQLAEIEESERSWSKWLAMEDWMVGPRAPPEDGERSFTNTGVQGGCGSLRHDGHHDDMVQDS</sequence>
<dbReference type="PANTHER" id="PTHR42087:SF1">
    <property type="entry name" value="ILP IS AN APOPTOSIS INHIBITOR"/>
    <property type="match status" value="1"/>
</dbReference>
<gene>
    <name evidence="2" type="ORF">BT63DRAFT_112805</name>
</gene>
<feature type="compositionally biased region" description="Polar residues" evidence="1">
    <location>
        <begin position="20"/>
        <end position="31"/>
    </location>
</feature>
<dbReference type="EMBL" id="MU004244">
    <property type="protein sequence ID" value="KAF2663820.1"/>
    <property type="molecule type" value="Genomic_DNA"/>
</dbReference>
<evidence type="ECO:0008006" key="4">
    <source>
        <dbReference type="Google" id="ProtNLM"/>
    </source>
</evidence>
<name>A0A6A6TVQ5_9PEZI</name>
<feature type="region of interest" description="Disordered" evidence="1">
    <location>
        <begin position="1"/>
        <end position="31"/>
    </location>
</feature>
<keyword evidence="3" id="KW-1185">Reference proteome</keyword>
<dbReference type="InterPro" id="IPR053267">
    <property type="entry name" value="Verrucosidin_biosynth-assoc"/>
</dbReference>
<dbReference type="Proteomes" id="UP000799302">
    <property type="component" value="Unassembled WGS sequence"/>
</dbReference>
<reference evidence="2" key="1">
    <citation type="journal article" date="2020" name="Stud. Mycol.">
        <title>101 Dothideomycetes genomes: a test case for predicting lifestyles and emergence of pathogens.</title>
        <authorList>
            <person name="Haridas S."/>
            <person name="Albert R."/>
            <person name="Binder M."/>
            <person name="Bloem J."/>
            <person name="Labutti K."/>
            <person name="Salamov A."/>
            <person name="Andreopoulos B."/>
            <person name="Baker S."/>
            <person name="Barry K."/>
            <person name="Bills G."/>
            <person name="Bluhm B."/>
            <person name="Cannon C."/>
            <person name="Castanera R."/>
            <person name="Culley D."/>
            <person name="Daum C."/>
            <person name="Ezra D."/>
            <person name="Gonzalez J."/>
            <person name="Henrissat B."/>
            <person name="Kuo A."/>
            <person name="Liang C."/>
            <person name="Lipzen A."/>
            <person name="Lutzoni F."/>
            <person name="Magnuson J."/>
            <person name="Mondo S."/>
            <person name="Nolan M."/>
            <person name="Ohm R."/>
            <person name="Pangilinan J."/>
            <person name="Park H.-J."/>
            <person name="Ramirez L."/>
            <person name="Alfaro M."/>
            <person name="Sun H."/>
            <person name="Tritt A."/>
            <person name="Yoshinaga Y."/>
            <person name="Zwiers L.-H."/>
            <person name="Turgeon B."/>
            <person name="Goodwin S."/>
            <person name="Spatafora J."/>
            <person name="Crous P."/>
            <person name="Grigoriev I."/>
        </authorList>
    </citation>
    <scope>NUCLEOTIDE SEQUENCE</scope>
    <source>
        <strain evidence="2">CBS 115976</strain>
    </source>
</reference>
<evidence type="ECO:0000313" key="3">
    <source>
        <dbReference type="Proteomes" id="UP000799302"/>
    </source>
</evidence>
<protein>
    <recommendedName>
        <fullName evidence="4">Ilp is an apoptosis inhibitor</fullName>
    </recommendedName>
</protein>
<proteinExistence type="predicted"/>
<feature type="region of interest" description="Disordered" evidence="1">
    <location>
        <begin position="251"/>
        <end position="288"/>
    </location>
</feature>
<dbReference type="OrthoDB" id="5335812at2759"/>
<evidence type="ECO:0000256" key="1">
    <source>
        <dbReference type="SAM" id="MobiDB-lite"/>
    </source>
</evidence>